<proteinExistence type="inferred from homology"/>
<evidence type="ECO:0000256" key="1">
    <source>
        <dbReference type="ARBA" id="ARBA00009776"/>
    </source>
</evidence>
<gene>
    <name evidence="10" type="ORF">MNBD_NITROSPIRAE02-928</name>
</gene>
<organism evidence="10">
    <name type="scientific">hydrothermal vent metagenome</name>
    <dbReference type="NCBI Taxonomy" id="652676"/>
    <lineage>
        <taxon>unclassified sequences</taxon>
        <taxon>metagenomes</taxon>
        <taxon>ecological metagenomes</taxon>
    </lineage>
</organism>
<keyword evidence="7" id="KW-0067">ATP-binding</keyword>
<keyword evidence="3 10" id="KW-0808">Transferase</keyword>
<evidence type="ECO:0000256" key="5">
    <source>
        <dbReference type="ARBA" id="ARBA00022741"/>
    </source>
</evidence>
<dbReference type="PANTHER" id="PTHR10344">
    <property type="entry name" value="THYMIDYLATE KINASE"/>
    <property type="match status" value="1"/>
</dbReference>
<evidence type="ECO:0000256" key="4">
    <source>
        <dbReference type="ARBA" id="ARBA00022727"/>
    </source>
</evidence>
<dbReference type="GO" id="GO:0006235">
    <property type="term" value="P:dTTP biosynthetic process"/>
    <property type="evidence" value="ECO:0007669"/>
    <property type="project" value="TreeGrafter"/>
</dbReference>
<dbReference type="GO" id="GO:0006227">
    <property type="term" value="P:dUDP biosynthetic process"/>
    <property type="evidence" value="ECO:0007669"/>
    <property type="project" value="TreeGrafter"/>
</dbReference>
<protein>
    <recommendedName>
        <fullName evidence="2">dTMP kinase</fullName>
        <ecNumber evidence="2">2.7.4.9</ecNumber>
    </recommendedName>
</protein>
<dbReference type="HAMAP" id="MF_00165">
    <property type="entry name" value="Thymidylate_kinase"/>
    <property type="match status" value="1"/>
</dbReference>
<dbReference type="InterPro" id="IPR018095">
    <property type="entry name" value="Thymidylate_kin_CS"/>
</dbReference>
<evidence type="ECO:0000256" key="7">
    <source>
        <dbReference type="ARBA" id="ARBA00022840"/>
    </source>
</evidence>
<keyword evidence="6 10" id="KW-0418">Kinase</keyword>
<dbReference type="Pfam" id="PF02223">
    <property type="entry name" value="Thymidylate_kin"/>
    <property type="match status" value="1"/>
</dbReference>
<dbReference type="Gene3D" id="3.40.50.300">
    <property type="entry name" value="P-loop containing nucleotide triphosphate hydrolases"/>
    <property type="match status" value="1"/>
</dbReference>
<reference evidence="10" key="1">
    <citation type="submission" date="2018-06" db="EMBL/GenBank/DDBJ databases">
        <authorList>
            <person name="Zhirakovskaya E."/>
        </authorList>
    </citation>
    <scope>NUCLEOTIDE SEQUENCE</scope>
</reference>
<dbReference type="GO" id="GO:0005829">
    <property type="term" value="C:cytosol"/>
    <property type="evidence" value="ECO:0007669"/>
    <property type="project" value="TreeGrafter"/>
</dbReference>
<comment type="similarity">
    <text evidence="1">Belongs to the thymidylate kinase family.</text>
</comment>
<dbReference type="GO" id="GO:0004798">
    <property type="term" value="F:dTMP kinase activity"/>
    <property type="evidence" value="ECO:0007669"/>
    <property type="project" value="UniProtKB-EC"/>
</dbReference>
<dbReference type="InterPro" id="IPR018094">
    <property type="entry name" value="Thymidylate_kinase"/>
</dbReference>
<evidence type="ECO:0000256" key="2">
    <source>
        <dbReference type="ARBA" id="ARBA00012980"/>
    </source>
</evidence>
<dbReference type="GO" id="GO:0006233">
    <property type="term" value="P:dTDP biosynthetic process"/>
    <property type="evidence" value="ECO:0007669"/>
    <property type="project" value="InterPro"/>
</dbReference>
<dbReference type="EMBL" id="UOGH01000281">
    <property type="protein sequence ID" value="VAX33032.1"/>
    <property type="molecule type" value="Genomic_DNA"/>
</dbReference>
<name>A0A3B1CX63_9ZZZZ</name>
<dbReference type="NCBIfam" id="TIGR00041">
    <property type="entry name" value="DTMP_kinase"/>
    <property type="match status" value="1"/>
</dbReference>
<accession>A0A3B1CX63</accession>
<evidence type="ECO:0000256" key="8">
    <source>
        <dbReference type="ARBA" id="ARBA00048743"/>
    </source>
</evidence>
<keyword evidence="5" id="KW-0547">Nucleotide-binding</keyword>
<dbReference type="AlphaFoldDB" id="A0A3B1CX63"/>
<evidence type="ECO:0000259" key="9">
    <source>
        <dbReference type="Pfam" id="PF02223"/>
    </source>
</evidence>
<dbReference type="PROSITE" id="PS01331">
    <property type="entry name" value="THYMIDYLATE_KINASE"/>
    <property type="match status" value="1"/>
</dbReference>
<keyword evidence="4" id="KW-0545">Nucleotide biosynthesis</keyword>
<dbReference type="EC" id="2.7.4.9" evidence="2"/>
<dbReference type="InterPro" id="IPR039430">
    <property type="entry name" value="Thymidylate_kin-like_dom"/>
</dbReference>
<evidence type="ECO:0000256" key="6">
    <source>
        <dbReference type="ARBA" id="ARBA00022777"/>
    </source>
</evidence>
<dbReference type="GO" id="GO:0005524">
    <property type="term" value="F:ATP binding"/>
    <property type="evidence" value="ECO:0007669"/>
    <property type="project" value="UniProtKB-KW"/>
</dbReference>
<evidence type="ECO:0000256" key="3">
    <source>
        <dbReference type="ARBA" id="ARBA00022679"/>
    </source>
</evidence>
<dbReference type="SUPFAM" id="SSF52540">
    <property type="entry name" value="P-loop containing nucleoside triphosphate hydrolases"/>
    <property type="match status" value="1"/>
</dbReference>
<comment type="catalytic activity">
    <reaction evidence="8">
        <text>dTMP + ATP = dTDP + ADP</text>
        <dbReference type="Rhea" id="RHEA:13517"/>
        <dbReference type="ChEBI" id="CHEBI:30616"/>
        <dbReference type="ChEBI" id="CHEBI:58369"/>
        <dbReference type="ChEBI" id="CHEBI:63528"/>
        <dbReference type="ChEBI" id="CHEBI:456216"/>
        <dbReference type="EC" id="2.7.4.9"/>
    </reaction>
</comment>
<dbReference type="PANTHER" id="PTHR10344:SF4">
    <property type="entry name" value="UMP-CMP KINASE 2, MITOCHONDRIAL"/>
    <property type="match status" value="1"/>
</dbReference>
<dbReference type="FunFam" id="3.40.50.300:FF:000225">
    <property type="entry name" value="Thymidylate kinase"/>
    <property type="match status" value="1"/>
</dbReference>
<evidence type="ECO:0000313" key="10">
    <source>
        <dbReference type="EMBL" id="VAX33032.1"/>
    </source>
</evidence>
<dbReference type="CDD" id="cd01672">
    <property type="entry name" value="TMPK"/>
    <property type="match status" value="1"/>
</dbReference>
<feature type="domain" description="Thymidylate kinase-like" evidence="9">
    <location>
        <begin position="8"/>
        <end position="196"/>
    </location>
</feature>
<dbReference type="InterPro" id="IPR027417">
    <property type="entry name" value="P-loop_NTPase"/>
</dbReference>
<sequence length="210" mass="23643">MREVFITFEGIEGSGKSTVSEMASKYLASKGFKIIHTFEPGDTAAGKEIRRILLDPVHKDMHPVTELLLYFADRAEHVHHLIAPALKRGEVVLCDRFTDSTMAYQGFGRGVDLKMLKDIDAVARDGVWPVLTILLDLDVRAGLQRNSHAGKKDRFEMEEIAFHERVRDGFLSIARKEPERVKVVDASRPVDAVFAEVRTWIDQLLPDGSD</sequence>